<name>A0A7K1V5M2_9NOCA</name>
<keyword evidence="3" id="KW-1185">Reference proteome</keyword>
<evidence type="ECO:0000313" key="2">
    <source>
        <dbReference type="EMBL" id="MVU81945.1"/>
    </source>
</evidence>
<dbReference type="SUPFAM" id="SSF47413">
    <property type="entry name" value="lambda repressor-like DNA-binding domains"/>
    <property type="match status" value="1"/>
</dbReference>
<organism evidence="2 3">
    <name type="scientific">Nocardia terrae</name>
    <dbReference type="NCBI Taxonomy" id="2675851"/>
    <lineage>
        <taxon>Bacteria</taxon>
        <taxon>Bacillati</taxon>
        <taxon>Actinomycetota</taxon>
        <taxon>Actinomycetes</taxon>
        <taxon>Mycobacteriales</taxon>
        <taxon>Nocardiaceae</taxon>
        <taxon>Nocardia</taxon>
    </lineage>
</organism>
<dbReference type="CDD" id="cd00093">
    <property type="entry name" value="HTH_XRE"/>
    <property type="match status" value="1"/>
</dbReference>
<evidence type="ECO:0000313" key="3">
    <source>
        <dbReference type="Proteomes" id="UP000466794"/>
    </source>
</evidence>
<dbReference type="SMART" id="SM00530">
    <property type="entry name" value="HTH_XRE"/>
    <property type="match status" value="1"/>
</dbReference>
<dbReference type="Proteomes" id="UP000466794">
    <property type="component" value="Unassembled WGS sequence"/>
</dbReference>
<dbReference type="RefSeq" id="WP_157391509.1">
    <property type="nucleotide sequence ID" value="NZ_WRPP01000007.1"/>
</dbReference>
<dbReference type="Pfam" id="PF19054">
    <property type="entry name" value="DUF5753"/>
    <property type="match status" value="1"/>
</dbReference>
<dbReference type="Pfam" id="PF13560">
    <property type="entry name" value="HTH_31"/>
    <property type="match status" value="1"/>
</dbReference>
<comment type="caution">
    <text evidence="2">The sequence shown here is derived from an EMBL/GenBank/DDBJ whole genome shotgun (WGS) entry which is preliminary data.</text>
</comment>
<reference evidence="2 3" key="1">
    <citation type="submission" date="2019-12" db="EMBL/GenBank/DDBJ databases">
        <title>Nocardia sp. nov. ET3-3 isolated from soil.</title>
        <authorList>
            <person name="Kanchanasin P."/>
            <person name="Tanasupawat S."/>
            <person name="Yuki M."/>
            <person name="Kudo T."/>
        </authorList>
    </citation>
    <scope>NUCLEOTIDE SEQUENCE [LARGE SCALE GENOMIC DNA]</scope>
    <source>
        <strain evidence="2 3">ET3-3</strain>
    </source>
</reference>
<accession>A0A7K1V5M2</accession>
<dbReference type="AlphaFoldDB" id="A0A7K1V5M2"/>
<dbReference type="GO" id="GO:0003677">
    <property type="term" value="F:DNA binding"/>
    <property type="evidence" value="ECO:0007669"/>
    <property type="project" value="InterPro"/>
</dbReference>
<dbReference type="PROSITE" id="PS50943">
    <property type="entry name" value="HTH_CROC1"/>
    <property type="match status" value="1"/>
</dbReference>
<evidence type="ECO:0000259" key="1">
    <source>
        <dbReference type="PROSITE" id="PS50943"/>
    </source>
</evidence>
<dbReference type="InterPro" id="IPR043917">
    <property type="entry name" value="DUF5753"/>
</dbReference>
<gene>
    <name evidence="2" type="ORF">GPX89_32495</name>
</gene>
<dbReference type="InterPro" id="IPR010982">
    <property type="entry name" value="Lambda_DNA-bd_dom_sf"/>
</dbReference>
<proteinExistence type="predicted"/>
<dbReference type="Gene3D" id="1.10.260.40">
    <property type="entry name" value="lambda repressor-like DNA-binding domains"/>
    <property type="match status" value="1"/>
</dbReference>
<dbReference type="EMBL" id="WRPP01000007">
    <property type="protein sequence ID" value="MVU81945.1"/>
    <property type="molecule type" value="Genomic_DNA"/>
</dbReference>
<sequence>MSETESTLTRRQLGRYLKSAREEAGFTLEQAGRQMDWSKSKLQRHEAGEVAKIRRPDLDLLIRLYQIDDRQAAHLRGLAETAAGKSWWHEFSGVLPEDFRIYVDMESAATVLRTYQPDLIPGLLQTRSYARVLAYTANPEDGEAALAGRLELKARRQRILTHNLKKPQLNMVLGETALRRVIGGPKIMADQLKRLADASTLPNVTLRILPFSAGMPTGDQTGPFVIIDFGPDGRGQPVAPTTIYSEGYSSDMYSEKHDVVDRYVEAYRLLQRAALDESSSRDLVREIAREYNA</sequence>
<feature type="domain" description="HTH cro/C1-type" evidence="1">
    <location>
        <begin position="17"/>
        <end position="72"/>
    </location>
</feature>
<dbReference type="InterPro" id="IPR001387">
    <property type="entry name" value="Cro/C1-type_HTH"/>
</dbReference>
<protein>
    <submittedName>
        <fullName evidence="2">Helix-turn-helix domain-containing protein</fullName>
    </submittedName>
</protein>